<protein>
    <submittedName>
        <fullName evidence="2">746_t:CDS:1</fullName>
    </submittedName>
</protein>
<keyword evidence="3" id="KW-1185">Reference proteome</keyword>
<evidence type="ECO:0000313" key="3">
    <source>
        <dbReference type="Proteomes" id="UP000789739"/>
    </source>
</evidence>
<dbReference type="AlphaFoldDB" id="A0A9N9G1Z4"/>
<accession>A0A9N9G1Z4</accession>
<dbReference type="OrthoDB" id="73465at2759"/>
<dbReference type="Proteomes" id="UP000789739">
    <property type="component" value="Unassembled WGS sequence"/>
</dbReference>
<feature type="chain" id="PRO_5040318607" evidence="1">
    <location>
        <begin position="27"/>
        <end position="419"/>
    </location>
</feature>
<keyword evidence="1" id="KW-0732">Signal</keyword>
<feature type="signal peptide" evidence="1">
    <location>
        <begin position="1"/>
        <end position="26"/>
    </location>
</feature>
<evidence type="ECO:0000256" key="1">
    <source>
        <dbReference type="SAM" id="SignalP"/>
    </source>
</evidence>
<dbReference type="EMBL" id="CAJVPI010000781">
    <property type="protein sequence ID" value="CAG8571659.1"/>
    <property type="molecule type" value="Genomic_DNA"/>
</dbReference>
<name>A0A9N9G1Z4_9GLOM</name>
<proteinExistence type="predicted"/>
<sequence>MIASIRSCLYLVVLLVIVFLTSPSESYECFDPKNPFEPSNLKECSSESDAYSKLFYGSQFRNWNHNNTNATDSNAFELSFVCDPTMSAQTCQKAQNSFVTAGALLSKIFKFPQKITVAAEFADLCKTLGGCDSTGTIIGAAGPSRFFSMTGEDGAIRLYPQALTKLANPTGPVPFDTHDIIASFNSKLAPHFFFPGDKNIQPDQIDFVSVIAHEFLHGLGFLSSWSPALLPTSDVVIPFVIPNGSQVRIRETNFDQFVIKTADGKKLTDYTAALSKAIDGQTITSDAALVASIKKVATDISLTTTTDYVTPKAIGFLPRGKTNIKDAVLLETSLKPYSIGSTGSHVDDATYARSQDWLMTYVDTPGKTYQQMDKDSGAAPDAIVGPGTKAIMESIGFPTADNPNPFVPTIVNESPVLNN</sequence>
<organism evidence="2 3">
    <name type="scientific">Paraglomus brasilianum</name>
    <dbReference type="NCBI Taxonomy" id="144538"/>
    <lineage>
        <taxon>Eukaryota</taxon>
        <taxon>Fungi</taxon>
        <taxon>Fungi incertae sedis</taxon>
        <taxon>Mucoromycota</taxon>
        <taxon>Glomeromycotina</taxon>
        <taxon>Glomeromycetes</taxon>
        <taxon>Paraglomerales</taxon>
        <taxon>Paraglomeraceae</taxon>
        <taxon>Paraglomus</taxon>
    </lineage>
</organism>
<reference evidence="2" key="1">
    <citation type="submission" date="2021-06" db="EMBL/GenBank/DDBJ databases">
        <authorList>
            <person name="Kallberg Y."/>
            <person name="Tangrot J."/>
            <person name="Rosling A."/>
        </authorList>
    </citation>
    <scope>NUCLEOTIDE SEQUENCE</scope>
    <source>
        <strain evidence="2">BR232B</strain>
    </source>
</reference>
<evidence type="ECO:0000313" key="2">
    <source>
        <dbReference type="EMBL" id="CAG8571659.1"/>
    </source>
</evidence>
<gene>
    <name evidence="2" type="ORF">PBRASI_LOCUS6132</name>
</gene>
<comment type="caution">
    <text evidence="2">The sequence shown here is derived from an EMBL/GenBank/DDBJ whole genome shotgun (WGS) entry which is preliminary data.</text>
</comment>